<dbReference type="NCBIfam" id="TIGR03718">
    <property type="entry name" value="R_switched_Alx"/>
    <property type="match status" value="1"/>
</dbReference>
<organism evidence="7 8">
    <name type="scientific">Adhaeribacter arboris</name>
    <dbReference type="NCBI Taxonomy" id="2072846"/>
    <lineage>
        <taxon>Bacteria</taxon>
        <taxon>Pseudomonadati</taxon>
        <taxon>Bacteroidota</taxon>
        <taxon>Cytophagia</taxon>
        <taxon>Cytophagales</taxon>
        <taxon>Hymenobacteraceae</taxon>
        <taxon>Adhaeribacter</taxon>
    </lineage>
</organism>
<dbReference type="EMBL" id="PYFT01000001">
    <property type="protein sequence ID" value="PSR54548.1"/>
    <property type="molecule type" value="Genomic_DNA"/>
</dbReference>
<dbReference type="InterPro" id="IPR022369">
    <property type="entry name" value="Integral_membrane_TerC_rswitch"/>
</dbReference>
<comment type="subcellular location">
    <subcellularLocation>
        <location evidence="1">Membrane</location>
        <topology evidence="1">Multi-pass membrane protein</topology>
    </subcellularLocation>
</comment>
<protein>
    <submittedName>
        <fullName evidence="7">Tellurium resistance protein TerC</fullName>
    </submittedName>
</protein>
<evidence type="ECO:0000256" key="4">
    <source>
        <dbReference type="ARBA" id="ARBA00022989"/>
    </source>
</evidence>
<dbReference type="OrthoDB" id="9783692at2"/>
<evidence type="ECO:0000313" key="8">
    <source>
        <dbReference type="Proteomes" id="UP000240357"/>
    </source>
</evidence>
<evidence type="ECO:0000256" key="5">
    <source>
        <dbReference type="ARBA" id="ARBA00023136"/>
    </source>
</evidence>
<feature type="transmembrane region" description="Helical" evidence="6">
    <location>
        <begin position="39"/>
        <end position="60"/>
    </location>
</feature>
<feature type="transmembrane region" description="Helical" evidence="6">
    <location>
        <begin position="191"/>
        <end position="219"/>
    </location>
</feature>
<evidence type="ECO:0000313" key="7">
    <source>
        <dbReference type="EMBL" id="PSR54548.1"/>
    </source>
</evidence>
<dbReference type="PANTHER" id="PTHR30238:SF0">
    <property type="entry name" value="THYLAKOID MEMBRANE PROTEIN TERC, CHLOROPLASTIC"/>
    <property type="match status" value="1"/>
</dbReference>
<dbReference type="Pfam" id="PF03741">
    <property type="entry name" value="TerC"/>
    <property type="match status" value="1"/>
</dbReference>
<keyword evidence="8" id="KW-1185">Reference proteome</keyword>
<feature type="transmembrane region" description="Helical" evidence="6">
    <location>
        <begin position="280"/>
        <end position="301"/>
    </location>
</feature>
<evidence type="ECO:0000256" key="2">
    <source>
        <dbReference type="ARBA" id="ARBA00007511"/>
    </source>
</evidence>
<name>A0A2T2YGF6_9BACT</name>
<accession>A0A2T2YGF6</accession>
<feature type="transmembrane region" description="Helical" evidence="6">
    <location>
        <begin position="105"/>
        <end position="126"/>
    </location>
</feature>
<feature type="transmembrane region" description="Helical" evidence="6">
    <location>
        <begin position="80"/>
        <end position="98"/>
    </location>
</feature>
<comment type="caution">
    <text evidence="7">The sequence shown here is derived from an EMBL/GenBank/DDBJ whole genome shotgun (WGS) entry which is preliminary data.</text>
</comment>
<evidence type="ECO:0000256" key="3">
    <source>
        <dbReference type="ARBA" id="ARBA00022692"/>
    </source>
</evidence>
<evidence type="ECO:0000256" key="6">
    <source>
        <dbReference type="SAM" id="Phobius"/>
    </source>
</evidence>
<comment type="similarity">
    <text evidence="2">Belongs to the TerC family.</text>
</comment>
<keyword evidence="4 6" id="KW-1133">Transmembrane helix</keyword>
<dbReference type="AlphaFoldDB" id="A0A2T2YGF6"/>
<reference evidence="7 8" key="1">
    <citation type="submission" date="2018-03" db="EMBL/GenBank/DDBJ databases">
        <title>Adhaeribacter sp. HMF7605 Genome sequencing and assembly.</title>
        <authorList>
            <person name="Kang H."/>
            <person name="Kang J."/>
            <person name="Cha I."/>
            <person name="Kim H."/>
            <person name="Joh K."/>
        </authorList>
    </citation>
    <scope>NUCLEOTIDE SEQUENCE [LARGE SCALE GENOMIC DNA]</scope>
    <source>
        <strain evidence="7 8">HMF7605</strain>
    </source>
</reference>
<dbReference type="PANTHER" id="PTHR30238">
    <property type="entry name" value="MEMBRANE BOUND PREDICTED REDOX MODULATOR"/>
    <property type="match status" value="1"/>
</dbReference>
<dbReference type="Proteomes" id="UP000240357">
    <property type="component" value="Unassembled WGS sequence"/>
</dbReference>
<feature type="transmembrane region" description="Helical" evidence="6">
    <location>
        <begin position="6"/>
        <end position="27"/>
    </location>
</feature>
<feature type="transmembrane region" description="Helical" evidence="6">
    <location>
        <begin position="225"/>
        <end position="244"/>
    </location>
</feature>
<evidence type="ECO:0000256" key="1">
    <source>
        <dbReference type="ARBA" id="ARBA00004141"/>
    </source>
</evidence>
<sequence length="324" mass="36793">MATNNIYFWILFNAFILLLLGLDLFVFHRKTHEVKIKEALGWSVFWIVLSLSFNALIYYWKGPTAALEFLTAYLIEKSLSVDNLFVFIMIFSYFQIPVQFQHKVLFWGILGALVLRATFILVGVALLAKFHFIMYLLGAFLVFTGIKMATTEQEEIDPKANPVVKFISRYIPVTNTLVGDKFFVKYDKTWFLTPLFIVLIMVETTDVVFAADSIPAILAVSRDSFIVYTSNVFALLGLRALYFALAGIMKLFHYLHYGLSLILVFIGAKLLLSDIYKIDMVWALVIVAAILAGSVLLSLLLPKKGDEKIPIVIEEDQEKNSTKP</sequence>
<dbReference type="RefSeq" id="WP_106930309.1">
    <property type="nucleotide sequence ID" value="NZ_PYFT01000001.1"/>
</dbReference>
<dbReference type="InterPro" id="IPR005496">
    <property type="entry name" value="Integral_membrane_TerC"/>
</dbReference>
<feature type="transmembrane region" description="Helical" evidence="6">
    <location>
        <begin position="132"/>
        <end position="150"/>
    </location>
</feature>
<gene>
    <name evidence="7" type="ORF">AHMF7605_14025</name>
</gene>
<feature type="transmembrane region" description="Helical" evidence="6">
    <location>
        <begin position="251"/>
        <end position="268"/>
    </location>
</feature>
<dbReference type="GO" id="GO:0016020">
    <property type="term" value="C:membrane"/>
    <property type="evidence" value="ECO:0007669"/>
    <property type="project" value="UniProtKB-SubCell"/>
</dbReference>
<keyword evidence="5 6" id="KW-0472">Membrane</keyword>
<keyword evidence="3 6" id="KW-0812">Transmembrane</keyword>
<proteinExistence type="inferred from homology"/>